<dbReference type="Pfam" id="PF07396">
    <property type="entry name" value="Porin_O_P"/>
    <property type="match status" value="1"/>
</dbReference>
<sequence length="402" mass="46637">MKLGKVYVYALLIMLFAVPAYGFQELAKDSLRTDIRHTSKGFQFTSADNKFQLQVAGRLQLRFATPMDQDPETYNDFTSEDQNVFKINRARLKVGGHAYQPWLKYYFEYDLSVNRLLDFRVMVEKWPWLKFKAGQWKIEYTRERSISSGKQQMLERSLINRAFTLDRQQGVSVFGRIDQGGLADFNYHLSVLTGTGLGAKENDDKKLMYVGKVFWNVLGDGVDISGSDLVHYERPHASLAIAAATNTSPYTRFSSSGGGELVGFEDGTNGQYQVKQWVWETALKYKSFSWQSEVHRKYILNHENNIHTELQGFYVQGGYVLNHQAKEQGRPLFELAGRYSYYEPRVNLPQNSQEEYGVAFNCFFNEHLNKLTADVTYFDFDELTLSREISQWRFRVQYDISF</sequence>
<comment type="caution">
    <text evidence="1">The sequence shown here is derived from an EMBL/GenBank/DDBJ whole genome shotgun (WGS) entry which is preliminary data.</text>
</comment>
<keyword evidence="2" id="KW-1185">Reference proteome</keyword>
<evidence type="ECO:0000313" key="2">
    <source>
        <dbReference type="Proteomes" id="UP000619457"/>
    </source>
</evidence>
<dbReference type="Proteomes" id="UP000619457">
    <property type="component" value="Unassembled WGS sequence"/>
</dbReference>
<protein>
    <recommendedName>
        <fullName evidence="3">Phosphate-selective porin O and P</fullName>
    </recommendedName>
</protein>
<evidence type="ECO:0008006" key="3">
    <source>
        <dbReference type="Google" id="ProtNLM"/>
    </source>
</evidence>
<evidence type="ECO:0000313" key="1">
    <source>
        <dbReference type="EMBL" id="GGZ41506.1"/>
    </source>
</evidence>
<accession>A0A918QC35</accession>
<gene>
    <name evidence="1" type="ORF">GCM10007049_38520</name>
</gene>
<organism evidence="1 2">
    <name type="scientific">Echinicola pacifica</name>
    <dbReference type="NCBI Taxonomy" id="346377"/>
    <lineage>
        <taxon>Bacteria</taxon>
        <taxon>Pseudomonadati</taxon>
        <taxon>Bacteroidota</taxon>
        <taxon>Cytophagia</taxon>
        <taxon>Cytophagales</taxon>
        <taxon>Cyclobacteriaceae</taxon>
        <taxon>Echinicola</taxon>
    </lineage>
</organism>
<dbReference type="RefSeq" id="WP_018473781.1">
    <property type="nucleotide sequence ID" value="NZ_BMWX01000011.1"/>
</dbReference>
<dbReference type="InterPro" id="IPR023614">
    <property type="entry name" value="Porin_dom_sf"/>
</dbReference>
<reference evidence="1" key="1">
    <citation type="journal article" date="2014" name="Int. J. Syst. Evol. Microbiol.">
        <title>Complete genome sequence of Corynebacterium casei LMG S-19264T (=DSM 44701T), isolated from a smear-ripened cheese.</title>
        <authorList>
            <consortium name="US DOE Joint Genome Institute (JGI-PGF)"/>
            <person name="Walter F."/>
            <person name="Albersmeier A."/>
            <person name="Kalinowski J."/>
            <person name="Ruckert C."/>
        </authorList>
    </citation>
    <scope>NUCLEOTIDE SEQUENCE</scope>
    <source>
        <strain evidence="1">KCTC 12368</strain>
    </source>
</reference>
<name>A0A918QC35_9BACT</name>
<proteinExistence type="predicted"/>
<dbReference type="AlphaFoldDB" id="A0A918QC35"/>
<dbReference type="InterPro" id="IPR010870">
    <property type="entry name" value="Porin_O/P"/>
</dbReference>
<dbReference type="Gene3D" id="2.40.160.10">
    <property type="entry name" value="Porin"/>
    <property type="match status" value="1"/>
</dbReference>
<dbReference type="EMBL" id="BMWX01000011">
    <property type="protein sequence ID" value="GGZ41506.1"/>
    <property type="molecule type" value="Genomic_DNA"/>
</dbReference>
<reference evidence="1" key="2">
    <citation type="submission" date="2020-09" db="EMBL/GenBank/DDBJ databases">
        <authorList>
            <person name="Sun Q."/>
            <person name="Kim S."/>
        </authorList>
    </citation>
    <scope>NUCLEOTIDE SEQUENCE</scope>
    <source>
        <strain evidence="1">KCTC 12368</strain>
    </source>
</reference>